<feature type="domain" description="N-acetyltransferase" evidence="1">
    <location>
        <begin position="13"/>
        <end position="177"/>
    </location>
</feature>
<dbReference type="RefSeq" id="WP_323576870.1">
    <property type="nucleotide sequence ID" value="NZ_JAYGJQ010000002.1"/>
</dbReference>
<reference evidence="2 3" key="1">
    <citation type="submission" date="2023-11" db="EMBL/GenBank/DDBJ databases">
        <title>A Novel Polar Bacteriovorax (B. antarcticus) Isolated from the Biocrust in Antarctica.</title>
        <authorList>
            <person name="Mun W."/>
            <person name="Choi S.Y."/>
            <person name="Mitchell R.J."/>
        </authorList>
    </citation>
    <scope>NUCLEOTIDE SEQUENCE [LARGE SCALE GENOMIC DNA]</scope>
    <source>
        <strain evidence="2 3">PP10</strain>
    </source>
</reference>
<dbReference type="PANTHER" id="PTHR43792">
    <property type="entry name" value="GNAT FAMILY, PUTATIVE (AFU_ORTHOLOGUE AFUA_3G00765)-RELATED-RELATED"/>
    <property type="match status" value="1"/>
</dbReference>
<evidence type="ECO:0000259" key="1">
    <source>
        <dbReference type="PROSITE" id="PS51186"/>
    </source>
</evidence>
<dbReference type="Pfam" id="PF13302">
    <property type="entry name" value="Acetyltransf_3"/>
    <property type="match status" value="1"/>
</dbReference>
<dbReference type="InterPro" id="IPR051531">
    <property type="entry name" value="N-acetyltransferase"/>
</dbReference>
<dbReference type="EMBL" id="JAYGJQ010000002">
    <property type="protein sequence ID" value="MEA9356976.1"/>
    <property type="molecule type" value="Genomic_DNA"/>
</dbReference>
<name>A0ABU5VVA4_9BACT</name>
<dbReference type="PROSITE" id="PS51186">
    <property type="entry name" value="GNAT"/>
    <property type="match status" value="1"/>
</dbReference>
<sequence length="189" mass="21954">MTEKIPSFQTERLILKEIQVSDLPSYKKYFVNYAVISQLSASVPWPYPADGVEWFFNNVILPKQGNDRWVWGIHLKDNPNELIGAVDLWRQGTPEHRGFWLGEEFWGKGYMTEAVEPITEYAFNELGFDELIFSNALGNTKSRRVKEKAGATMIEIRPCLFVDPVLTQAETWQLTKENWLIHKSLLLFK</sequence>
<accession>A0ABU5VVA4</accession>
<keyword evidence="3" id="KW-1185">Reference proteome</keyword>
<evidence type="ECO:0000313" key="2">
    <source>
        <dbReference type="EMBL" id="MEA9356976.1"/>
    </source>
</evidence>
<protein>
    <submittedName>
        <fullName evidence="2">GNAT family N-acetyltransferase</fullName>
    </submittedName>
</protein>
<dbReference type="InterPro" id="IPR016181">
    <property type="entry name" value="Acyl_CoA_acyltransferase"/>
</dbReference>
<dbReference type="InterPro" id="IPR000182">
    <property type="entry name" value="GNAT_dom"/>
</dbReference>
<comment type="caution">
    <text evidence="2">The sequence shown here is derived from an EMBL/GenBank/DDBJ whole genome shotgun (WGS) entry which is preliminary data.</text>
</comment>
<proteinExistence type="predicted"/>
<dbReference type="Gene3D" id="3.40.630.30">
    <property type="match status" value="1"/>
</dbReference>
<organism evidence="2 3">
    <name type="scientific">Bacteriovorax antarcticus</name>
    <dbReference type="NCBI Taxonomy" id="3088717"/>
    <lineage>
        <taxon>Bacteria</taxon>
        <taxon>Pseudomonadati</taxon>
        <taxon>Bdellovibrionota</taxon>
        <taxon>Bacteriovoracia</taxon>
        <taxon>Bacteriovoracales</taxon>
        <taxon>Bacteriovoracaceae</taxon>
        <taxon>Bacteriovorax</taxon>
    </lineage>
</organism>
<gene>
    <name evidence="2" type="ORF">SHI21_12195</name>
</gene>
<evidence type="ECO:0000313" key="3">
    <source>
        <dbReference type="Proteomes" id="UP001302274"/>
    </source>
</evidence>
<dbReference type="SUPFAM" id="SSF55729">
    <property type="entry name" value="Acyl-CoA N-acyltransferases (Nat)"/>
    <property type="match status" value="1"/>
</dbReference>
<dbReference type="Proteomes" id="UP001302274">
    <property type="component" value="Unassembled WGS sequence"/>
</dbReference>